<dbReference type="AlphaFoldDB" id="A0A315ZSG0"/>
<dbReference type="RefSeq" id="WP_109713982.1">
    <property type="nucleotide sequence ID" value="NZ_QGDS01000016.1"/>
</dbReference>
<evidence type="ECO:0000313" key="5">
    <source>
        <dbReference type="EMBL" id="SUQ15822.1"/>
    </source>
</evidence>
<keyword evidence="2" id="KW-0812">Transmembrane</keyword>
<dbReference type="Gene3D" id="1.10.530.10">
    <property type="match status" value="1"/>
</dbReference>
<organism evidence="5 6">
    <name type="scientific">Faecalicatena contorta</name>
    <dbReference type="NCBI Taxonomy" id="39482"/>
    <lineage>
        <taxon>Bacteria</taxon>
        <taxon>Bacillati</taxon>
        <taxon>Bacillota</taxon>
        <taxon>Clostridia</taxon>
        <taxon>Lachnospirales</taxon>
        <taxon>Lachnospiraceae</taxon>
        <taxon>Faecalicatena</taxon>
    </lineage>
</organism>
<dbReference type="InterPro" id="IPR007921">
    <property type="entry name" value="CHAP_dom"/>
</dbReference>
<dbReference type="Pfam" id="PF05257">
    <property type="entry name" value="CHAP"/>
    <property type="match status" value="1"/>
</dbReference>
<dbReference type="InterPro" id="IPR023346">
    <property type="entry name" value="Lysozyme-like_dom_sf"/>
</dbReference>
<dbReference type="InterPro" id="IPR038765">
    <property type="entry name" value="Papain-like_cys_pep_sf"/>
</dbReference>
<dbReference type="OrthoDB" id="9812962at2"/>
<gene>
    <name evidence="5" type="ORF">SAMN05216529_11684</name>
</gene>
<protein>
    <submittedName>
        <fullName evidence="5">Soluble lytic murein transglycosylase</fullName>
    </submittedName>
</protein>
<accession>A0A315ZSG0</accession>
<name>A0A315ZSG0_9FIRM</name>
<feature type="domain" description="CwlT-like lysozyme" evidence="4">
    <location>
        <begin position="308"/>
        <end position="448"/>
    </location>
</feature>
<evidence type="ECO:0000256" key="1">
    <source>
        <dbReference type="SAM" id="MobiDB-lite"/>
    </source>
</evidence>
<feature type="transmembrane region" description="Helical" evidence="2">
    <location>
        <begin position="275"/>
        <end position="297"/>
    </location>
</feature>
<evidence type="ECO:0000256" key="2">
    <source>
        <dbReference type="SAM" id="Phobius"/>
    </source>
</evidence>
<evidence type="ECO:0000313" key="6">
    <source>
        <dbReference type="Proteomes" id="UP000254051"/>
    </source>
</evidence>
<keyword evidence="6" id="KW-1185">Reference proteome</keyword>
<keyword evidence="2" id="KW-0472">Membrane</keyword>
<feature type="region of interest" description="Disordered" evidence="1">
    <location>
        <begin position="35"/>
        <end position="54"/>
    </location>
</feature>
<sequence length="630" mass="69574">MVREIKTRRVYKDIKALDKTASVADHVKHAFVRTKDTAEKTQPQTKEHTTPESYAEEKVVHIVDSGGHTAVRQVGKQGKRMINVAKEKYQVAKETKNVRQAVWESRGYIRAEPSQPTSFACRENTSYQPKEHIWKRAQGRLQRGAAGSQVSEVREVSRQAVKTLERGEKTIKTAGKMEWTVKNTGKGVVKSARKSVKTAEWTAHTTVKTTQEAAKAAQLTAKVSARTAEKALRVARVAEKAAEQAAKVAVKTTVAAVKAILDATKTLVTAVSAGGWVSVLILIIVILFGGIFCIIGGGNSSTVNPVSAEVNAYEPIIRQYANQYGVEEYVELIKAVMMQESGGRGSDPMQSSESAFNTRFSRQPNGITDPDYSIQCGVQVLKNCMESAGVENPLDMDKIKLALQAYNFGNGYITWAKNNYGGYTAVNAAEFSDMMAQRMGWSGYGDKQYVPHVLRYYVFGRIPTGVGNQAIVQIALSQEGNAGGQPYWSWYGFNNHVEWCACFVSWCAQQCGYIDAGVMPKFSLCSDGVSWFQQRGQWQDGSYVPVAGDIIFFDWGNDGSIDHVGIVEKCEDGVVYTIEGNSGDRCQKRNYAIGYGNIYGYGVAAYCEKVQNSQQLAVLHFVAFMKYYRK</sequence>
<evidence type="ECO:0000259" key="4">
    <source>
        <dbReference type="Pfam" id="PF13702"/>
    </source>
</evidence>
<evidence type="ECO:0000259" key="3">
    <source>
        <dbReference type="Pfam" id="PF05257"/>
    </source>
</evidence>
<reference evidence="6" key="1">
    <citation type="submission" date="2017-07" db="EMBL/GenBank/DDBJ databases">
        <authorList>
            <person name="Varghese N."/>
            <person name="Submissions S."/>
        </authorList>
    </citation>
    <scope>NUCLEOTIDE SEQUENCE [LARGE SCALE GENOMIC DNA]</scope>
    <source>
        <strain evidence="6">NLAE-zl-C134</strain>
    </source>
</reference>
<dbReference type="Gene3D" id="3.90.1720.10">
    <property type="entry name" value="endopeptidase domain like (from Nostoc punctiforme)"/>
    <property type="match status" value="1"/>
</dbReference>
<proteinExistence type="predicted"/>
<dbReference type="SUPFAM" id="SSF54001">
    <property type="entry name" value="Cysteine proteinases"/>
    <property type="match status" value="1"/>
</dbReference>
<dbReference type="Pfam" id="PF13702">
    <property type="entry name" value="Lysozyme_like"/>
    <property type="match status" value="1"/>
</dbReference>
<dbReference type="CDD" id="cd16891">
    <property type="entry name" value="CwlT-like"/>
    <property type="match status" value="1"/>
</dbReference>
<dbReference type="Proteomes" id="UP000254051">
    <property type="component" value="Unassembled WGS sequence"/>
</dbReference>
<dbReference type="SUPFAM" id="SSF53955">
    <property type="entry name" value="Lysozyme-like"/>
    <property type="match status" value="1"/>
</dbReference>
<dbReference type="EMBL" id="UHJJ01000016">
    <property type="protein sequence ID" value="SUQ15822.1"/>
    <property type="molecule type" value="Genomic_DNA"/>
</dbReference>
<dbReference type="InterPro" id="IPR047194">
    <property type="entry name" value="CwlT-like_lysozyme"/>
</dbReference>
<feature type="domain" description="Peptidase C51" evidence="3">
    <location>
        <begin position="494"/>
        <end position="581"/>
    </location>
</feature>
<keyword evidence="2" id="KW-1133">Transmembrane helix</keyword>